<dbReference type="Pfam" id="PF03629">
    <property type="entry name" value="SASA"/>
    <property type="match status" value="1"/>
</dbReference>
<keyword evidence="1 3" id="KW-0378">Hydrolase</keyword>
<comment type="caution">
    <text evidence="3">The sequence shown here is derived from an EMBL/GenBank/DDBJ whole genome shotgun (WGS) entry which is preliminary data.</text>
</comment>
<evidence type="ECO:0000313" key="3">
    <source>
        <dbReference type="EMBL" id="MBB3219486.1"/>
    </source>
</evidence>
<dbReference type="GO" id="GO:0001681">
    <property type="term" value="F:sialate O-acetylesterase activity"/>
    <property type="evidence" value="ECO:0007669"/>
    <property type="project" value="UniProtKB-EC"/>
</dbReference>
<dbReference type="EMBL" id="JACHXS010000001">
    <property type="protein sequence ID" value="MBB3219486.1"/>
    <property type="molecule type" value="Genomic_DNA"/>
</dbReference>
<dbReference type="PANTHER" id="PTHR22901:SF0">
    <property type="entry name" value="SIALATE O-ACETYLESTERASE"/>
    <property type="match status" value="1"/>
</dbReference>
<proteinExistence type="predicted"/>
<dbReference type="Proteomes" id="UP000584325">
    <property type="component" value="Unassembled WGS sequence"/>
</dbReference>
<dbReference type="EC" id="3.1.1.53" evidence="3"/>
<gene>
    <name evidence="3" type="ORF">FHS02_000273</name>
</gene>
<dbReference type="GO" id="GO:0005975">
    <property type="term" value="P:carbohydrate metabolic process"/>
    <property type="evidence" value="ECO:0007669"/>
    <property type="project" value="TreeGrafter"/>
</dbReference>
<evidence type="ECO:0000313" key="4">
    <source>
        <dbReference type="Proteomes" id="UP000584325"/>
    </source>
</evidence>
<dbReference type="RefSeq" id="WP_229422503.1">
    <property type="nucleotide sequence ID" value="NZ_CP040017.1"/>
</dbReference>
<organism evidence="3 4">
    <name type="scientific">Pseudoduganella umbonata</name>
    <dbReference type="NCBI Taxonomy" id="864828"/>
    <lineage>
        <taxon>Bacteria</taxon>
        <taxon>Pseudomonadati</taxon>
        <taxon>Pseudomonadota</taxon>
        <taxon>Betaproteobacteria</taxon>
        <taxon>Burkholderiales</taxon>
        <taxon>Oxalobacteraceae</taxon>
        <taxon>Telluria group</taxon>
        <taxon>Pseudoduganella</taxon>
    </lineage>
</organism>
<dbReference type="PANTHER" id="PTHR22901">
    <property type="entry name" value="SIALATE O-ACETYLESTERASE"/>
    <property type="match status" value="1"/>
</dbReference>
<reference evidence="3 4" key="1">
    <citation type="submission" date="2020-08" db="EMBL/GenBank/DDBJ databases">
        <title>Genomic Encyclopedia of Type Strains, Phase III (KMG-III): the genomes of soil and plant-associated and newly described type strains.</title>
        <authorList>
            <person name="Whitman W."/>
        </authorList>
    </citation>
    <scope>NUCLEOTIDE SEQUENCE [LARGE SCALE GENOMIC DNA]</scope>
    <source>
        <strain evidence="3 4">CECT 7753</strain>
    </source>
</reference>
<name>A0A7W5E6H6_9BURK</name>
<dbReference type="AlphaFoldDB" id="A0A7W5E6H6"/>
<evidence type="ECO:0000259" key="2">
    <source>
        <dbReference type="Pfam" id="PF03629"/>
    </source>
</evidence>
<feature type="domain" description="Sialate O-acetylesterase" evidence="2">
    <location>
        <begin position="122"/>
        <end position="387"/>
    </location>
</feature>
<accession>A0A7W5E6H6</accession>
<protein>
    <submittedName>
        <fullName evidence="3">Sialate O-acetylesterase</fullName>
        <ecNumber evidence="3">3.1.1.53</ecNumber>
    </submittedName>
</protein>
<dbReference type="Gene3D" id="3.40.50.1110">
    <property type="entry name" value="SGNH hydrolase"/>
    <property type="match status" value="1"/>
</dbReference>
<dbReference type="InterPro" id="IPR036514">
    <property type="entry name" value="SGNH_hydro_sf"/>
</dbReference>
<sequence length="499" mass="53272">MPLPPEPSMPRLPSILNQRAPVPVAALLLAIACGSAGAAVRLPAVISDRMVLQRSAATPVWGWADAGETVSVRFGATAATTRADGDGRWRVDLDLGAERRAGELRIRGADSETVVRDVLLGDVWLASGQSNMQKPLGERKGERPTFDYRAEIDAADAPDVRLFKVARKRAPAPLDDVAGEWVRCSPESVERTAFSAAAYFFGRRLHRELGVPVGLIDSSYGGTRIELWTPAAAAAGTDPGPDHSVLYNGMIAGLAPFGLKGMLWYQGESNLIDDGDGAAYTAKMARLVDAWRGAFGGGQPRSSPGSSPRTLSGPLPFYYVQIAPHLYHVVRPSKVADSEAAARLRQAQAAALAIPSTGMVVTTDLADDLADIHPRDKRTVGLRLANLALADTYGRKDIEARGPRFRAMRVENGRALLSFDHGEGLFASDRKPLSWFQVAGADGRWHPAKADIEAGRVAVASVRVPHPVTVRFAWDEAAQPNLVNGAGLPAVPFHTGAAQ</sequence>
<dbReference type="InterPro" id="IPR005181">
    <property type="entry name" value="SASA"/>
</dbReference>
<dbReference type="SUPFAM" id="SSF52266">
    <property type="entry name" value="SGNH hydrolase"/>
    <property type="match status" value="1"/>
</dbReference>
<dbReference type="InterPro" id="IPR039329">
    <property type="entry name" value="SIAE"/>
</dbReference>
<evidence type="ECO:0000256" key="1">
    <source>
        <dbReference type="ARBA" id="ARBA00022801"/>
    </source>
</evidence>